<gene>
    <name evidence="4" type="ORF">GALL_270490</name>
</gene>
<comment type="caution">
    <text evidence="4">The sequence shown here is derived from an EMBL/GenBank/DDBJ whole genome shotgun (WGS) entry which is preliminary data.</text>
</comment>
<name>A0A1J5R551_9ZZZZ</name>
<dbReference type="InterPro" id="IPR013766">
    <property type="entry name" value="Thioredoxin_domain"/>
</dbReference>
<sequence>MSSRAGLGNRRSAGVRTEGDRARRFVFATLLVMLLGLLGACSRHAAETWDLTEIRGYLPDLGFSLKTGGNRTITAADLRGKVVLLYFGYTHCPDVCPTTMAKMAGVLHELGASADGVRLLFVSVDPKRDTPALVEAYAKAFGPQCIGAVGTAAETEDLARKYRVAYEALKPDSDGNYDVMHSKGIYVFDGRGRARLLISDTDKSQAIVHDLRQLVSPRA</sequence>
<dbReference type="CDD" id="cd02968">
    <property type="entry name" value="SCO"/>
    <property type="match status" value="1"/>
</dbReference>
<evidence type="ECO:0000259" key="3">
    <source>
        <dbReference type="PROSITE" id="PS51352"/>
    </source>
</evidence>
<feature type="domain" description="Thioredoxin" evidence="3">
    <location>
        <begin position="52"/>
        <end position="219"/>
    </location>
</feature>
<dbReference type="InterPro" id="IPR036249">
    <property type="entry name" value="Thioredoxin-like_sf"/>
</dbReference>
<dbReference type="FunFam" id="3.40.30.10:FF:000013">
    <property type="entry name" value="Blast:Protein SCO1 homolog, mitochondrial"/>
    <property type="match status" value="1"/>
</dbReference>
<reference evidence="4" key="1">
    <citation type="submission" date="2016-10" db="EMBL/GenBank/DDBJ databases">
        <title>Sequence of Gallionella enrichment culture.</title>
        <authorList>
            <person name="Poehlein A."/>
            <person name="Muehling M."/>
            <person name="Daniel R."/>
        </authorList>
    </citation>
    <scope>NUCLEOTIDE SEQUENCE</scope>
</reference>
<evidence type="ECO:0000256" key="2">
    <source>
        <dbReference type="ARBA" id="ARBA00023008"/>
    </source>
</evidence>
<dbReference type="PROSITE" id="PS51352">
    <property type="entry name" value="THIOREDOXIN_2"/>
    <property type="match status" value="1"/>
</dbReference>
<proteinExistence type="inferred from homology"/>
<dbReference type="Gene3D" id="3.40.30.10">
    <property type="entry name" value="Glutaredoxin"/>
    <property type="match status" value="1"/>
</dbReference>
<dbReference type="Pfam" id="PF02630">
    <property type="entry name" value="SCO1-SenC"/>
    <property type="match status" value="1"/>
</dbReference>
<dbReference type="AlphaFoldDB" id="A0A1J5R551"/>
<evidence type="ECO:0000256" key="1">
    <source>
        <dbReference type="ARBA" id="ARBA00010996"/>
    </source>
</evidence>
<evidence type="ECO:0000313" key="4">
    <source>
        <dbReference type="EMBL" id="OIQ91025.1"/>
    </source>
</evidence>
<keyword evidence="2" id="KW-0186">Copper</keyword>
<dbReference type="InterPro" id="IPR003782">
    <property type="entry name" value="SCO1/SenC"/>
</dbReference>
<dbReference type="PANTHER" id="PTHR12151:SF25">
    <property type="entry name" value="LINALOOL DEHYDRATASE_ISOMERASE DOMAIN-CONTAINING PROTEIN"/>
    <property type="match status" value="1"/>
</dbReference>
<dbReference type="SUPFAM" id="SSF52833">
    <property type="entry name" value="Thioredoxin-like"/>
    <property type="match status" value="1"/>
</dbReference>
<organism evidence="4">
    <name type="scientific">mine drainage metagenome</name>
    <dbReference type="NCBI Taxonomy" id="410659"/>
    <lineage>
        <taxon>unclassified sequences</taxon>
        <taxon>metagenomes</taxon>
        <taxon>ecological metagenomes</taxon>
    </lineage>
</organism>
<dbReference type="PANTHER" id="PTHR12151">
    <property type="entry name" value="ELECTRON TRANSPORT PROTIN SCO1/SENC FAMILY MEMBER"/>
    <property type="match status" value="1"/>
</dbReference>
<dbReference type="EMBL" id="MLJW01000272">
    <property type="protein sequence ID" value="OIQ91025.1"/>
    <property type="molecule type" value="Genomic_DNA"/>
</dbReference>
<protein>
    <recommendedName>
        <fullName evidence="3">Thioredoxin domain-containing protein</fullName>
    </recommendedName>
</protein>
<comment type="similarity">
    <text evidence="1">Belongs to the SCO1/2 family.</text>
</comment>
<accession>A0A1J5R551</accession>